<dbReference type="InterPro" id="IPR006685">
    <property type="entry name" value="MscS_channel_2nd"/>
</dbReference>
<feature type="transmembrane region" description="Helical" evidence="6">
    <location>
        <begin position="128"/>
        <end position="150"/>
    </location>
</feature>
<accession>A0ABS0D369</accession>
<evidence type="ECO:0000259" key="7">
    <source>
        <dbReference type="Pfam" id="PF00924"/>
    </source>
</evidence>
<evidence type="ECO:0000256" key="5">
    <source>
        <dbReference type="SAM" id="MobiDB-lite"/>
    </source>
</evidence>
<sequence>MEQVLRPLIVFAATLAVTVCIGLLMGRLLRFSARRRPRSRLPLLLRRVQLPLQIFLGAVALHTTYPLAELNLRQDAVIRNLIATAAILAAIWLVVRSVDVAAENMLHSYADRTHEVAKVRQLRTQLGLVRRIVTAVLAVSTAAVAILLLVPSLRTLGTSLLASAGVIGIIAGVAAQSTLSNLIAGLQIAFGDSVKIGDTVVVEGEWGTVEELSLAFLTVRIWDDRRLTMPVSYFNSQPYENWSRGGSQITGTVFLHLDHSAPVALLREHLGEFLKERADWDGRSCGLVVTDSTPTAIVVRATMTAADADDVWTLRCAVREELLGWLWREHPYALPKIPTAITAGSGVPGQVADRDERTEREDSARTDARHGHLVSSNGRVHG</sequence>
<dbReference type="RefSeq" id="WP_194999921.1">
    <property type="nucleotide sequence ID" value="NZ_JADLQN010000001.1"/>
</dbReference>
<feature type="transmembrane region" description="Helical" evidence="6">
    <location>
        <begin position="47"/>
        <end position="65"/>
    </location>
</feature>
<dbReference type="EMBL" id="JADLQN010000001">
    <property type="protein sequence ID" value="MBF6352945.1"/>
    <property type="molecule type" value="Genomic_DNA"/>
</dbReference>
<evidence type="ECO:0000256" key="2">
    <source>
        <dbReference type="ARBA" id="ARBA00022692"/>
    </source>
</evidence>
<feature type="domain" description="Mechanosensitive ion channel MscS" evidence="7">
    <location>
        <begin position="178"/>
        <end position="244"/>
    </location>
</feature>
<keyword evidence="9" id="KW-1185">Reference proteome</keyword>
<proteinExistence type="predicted"/>
<feature type="transmembrane region" description="Helical" evidence="6">
    <location>
        <begin position="156"/>
        <end position="175"/>
    </location>
</feature>
<dbReference type="Gene3D" id="1.10.287.1260">
    <property type="match status" value="1"/>
</dbReference>
<dbReference type="InterPro" id="IPR023408">
    <property type="entry name" value="MscS_beta-dom_sf"/>
</dbReference>
<comment type="subcellular location">
    <subcellularLocation>
        <location evidence="1">Membrane</location>
    </subcellularLocation>
</comment>
<organism evidence="8 9">
    <name type="scientific">Nocardia higoensis</name>
    <dbReference type="NCBI Taxonomy" id="228599"/>
    <lineage>
        <taxon>Bacteria</taxon>
        <taxon>Bacillati</taxon>
        <taxon>Actinomycetota</taxon>
        <taxon>Actinomycetes</taxon>
        <taxon>Mycobacteriales</taxon>
        <taxon>Nocardiaceae</taxon>
        <taxon>Nocardia</taxon>
    </lineage>
</organism>
<protein>
    <submittedName>
        <fullName evidence="8">Mechanosensitive ion channel</fullName>
    </submittedName>
</protein>
<feature type="compositionally biased region" description="Basic and acidic residues" evidence="5">
    <location>
        <begin position="352"/>
        <end position="370"/>
    </location>
</feature>
<keyword evidence="4 6" id="KW-0472">Membrane</keyword>
<feature type="region of interest" description="Disordered" evidence="5">
    <location>
        <begin position="344"/>
        <end position="382"/>
    </location>
</feature>
<feature type="transmembrane region" description="Helical" evidence="6">
    <location>
        <begin position="77"/>
        <end position="95"/>
    </location>
</feature>
<feature type="transmembrane region" description="Helical" evidence="6">
    <location>
        <begin position="6"/>
        <end position="26"/>
    </location>
</feature>
<comment type="caution">
    <text evidence="8">The sequence shown here is derived from an EMBL/GenBank/DDBJ whole genome shotgun (WGS) entry which is preliminary data.</text>
</comment>
<keyword evidence="3 6" id="KW-1133">Transmembrane helix</keyword>
<name>A0ABS0D369_9NOCA</name>
<dbReference type="Proteomes" id="UP000707731">
    <property type="component" value="Unassembled WGS sequence"/>
</dbReference>
<evidence type="ECO:0000256" key="1">
    <source>
        <dbReference type="ARBA" id="ARBA00004370"/>
    </source>
</evidence>
<evidence type="ECO:0000313" key="9">
    <source>
        <dbReference type="Proteomes" id="UP000707731"/>
    </source>
</evidence>
<reference evidence="8 9" key="1">
    <citation type="submission" date="2020-10" db="EMBL/GenBank/DDBJ databases">
        <title>Identification of Nocardia species via Next-generation sequencing and recognition of intraspecies genetic diversity.</title>
        <authorList>
            <person name="Li P."/>
            <person name="Li P."/>
            <person name="Lu B."/>
        </authorList>
    </citation>
    <scope>NUCLEOTIDE SEQUENCE [LARGE SCALE GENOMIC DNA]</scope>
    <source>
        <strain evidence="8 9">BJ06-0143</strain>
    </source>
</reference>
<dbReference type="Pfam" id="PF00924">
    <property type="entry name" value="MS_channel_2nd"/>
    <property type="match status" value="1"/>
</dbReference>
<evidence type="ECO:0000256" key="6">
    <source>
        <dbReference type="SAM" id="Phobius"/>
    </source>
</evidence>
<dbReference type="SUPFAM" id="SSF50182">
    <property type="entry name" value="Sm-like ribonucleoproteins"/>
    <property type="match status" value="1"/>
</dbReference>
<dbReference type="InterPro" id="IPR010920">
    <property type="entry name" value="LSM_dom_sf"/>
</dbReference>
<evidence type="ECO:0000313" key="8">
    <source>
        <dbReference type="EMBL" id="MBF6352945.1"/>
    </source>
</evidence>
<dbReference type="Gene3D" id="2.30.30.60">
    <property type="match status" value="1"/>
</dbReference>
<dbReference type="PANTHER" id="PTHR30566">
    <property type="entry name" value="YNAI-RELATED MECHANOSENSITIVE ION CHANNEL"/>
    <property type="match status" value="1"/>
</dbReference>
<keyword evidence="2 6" id="KW-0812">Transmembrane</keyword>
<gene>
    <name evidence="8" type="ORF">IU449_00010</name>
</gene>
<evidence type="ECO:0000256" key="4">
    <source>
        <dbReference type="ARBA" id="ARBA00023136"/>
    </source>
</evidence>
<evidence type="ECO:0000256" key="3">
    <source>
        <dbReference type="ARBA" id="ARBA00022989"/>
    </source>
</evidence>
<dbReference type="PANTHER" id="PTHR30566:SF25">
    <property type="entry name" value="INNER MEMBRANE PROTEIN"/>
    <property type="match status" value="1"/>
</dbReference>